<proteinExistence type="predicted"/>
<dbReference type="InterPro" id="IPR036322">
    <property type="entry name" value="WD40_repeat_dom_sf"/>
</dbReference>
<protein>
    <submittedName>
        <fullName evidence="2">Uncharacterized protein</fullName>
    </submittedName>
</protein>
<dbReference type="Proteomes" id="UP001489004">
    <property type="component" value="Unassembled WGS sequence"/>
</dbReference>
<reference evidence="2 3" key="1">
    <citation type="journal article" date="2024" name="Nat. Commun.">
        <title>Phylogenomics reveals the evolutionary origins of lichenization in chlorophyte algae.</title>
        <authorList>
            <person name="Puginier C."/>
            <person name="Libourel C."/>
            <person name="Otte J."/>
            <person name="Skaloud P."/>
            <person name="Haon M."/>
            <person name="Grisel S."/>
            <person name="Petersen M."/>
            <person name="Berrin J.G."/>
            <person name="Delaux P.M."/>
            <person name="Dal Grande F."/>
            <person name="Keller J."/>
        </authorList>
    </citation>
    <scope>NUCLEOTIDE SEQUENCE [LARGE SCALE GENOMIC DNA]</scope>
    <source>
        <strain evidence="2 3">SAG 2043</strain>
    </source>
</reference>
<dbReference type="EMBL" id="JALJOR010000010">
    <property type="protein sequence ID" value="KAK9809854.1"/>
    <property type="molecule type" value="Genomic_DNA"/>
</dbReference>
<dbReference type="InterPro" id="IPR015943">
    <property type="entry name" value="WD40/YVTN_repeat-like_dom_sf"/>
</dbReference>
<evidence type="ECO:0000313" key="3">
    <source>
        <dbReference type="Proteomes" id="UP001489004"/>
    </source>
</evidence>
<dbReference type="SUPFAM" id="SSF50978">
    <property type="entry name" value="WD40 repeat-like"/>
    <property type="match status" value="1"/>
</dbReference>
<keyword evidence="3" id="KW-1185">Reference proteome</keyword>
<accession>A0AAW1PNY7</accession>
<evidence type="ECO:0000256" key="1">
    <source>
        <dbReference type="SAM" id="MobiDB-lite"/>
    </source>
</evidence>
<dbReference type="AlphaFoldDB" id="A0AAW1PNY7"/>
<organism evidence="2 3">
    <name type="scientific">[Myrmecia] bisecta</name>
    <dbReference type="NCBI Taxonomy" id="41462"/>
    <lineage>
        <taxon>Eukaryota</taxon>
        <taxon>Viridiplantae</taxon>
        <taxon>Chlorophyta</taxon>
        <taxon>core chlorophytes</taxon>
        <taxon>Trebouxiophyceae</taxon>
        <taxon>Trebouxiales</taxon>
        <taxon>Trebouxiaceae</taxon>
        <taxon>Myrmecia</taxon>
    </lineage>
</organism>
<gene>
    <name evidence="2" type="ORF">WJX72_000384</name>
</gene>
<sequence length="386" mass="40577">MAPLPPVWDPSDAEDKLPLPFRMIDKVLWEIFDKAFKECTSRKDKKAAARTKRLAKATARCLLYARPPPSLQEAQGSSKRNEGLYTYWKGHNRLLLVALNAPAPPVFAPAATPAEKKPDAKAASAPKAAAKAAVDKATAGDAAVTAAAAKVKAAGDWVLPFGITCSHSSSDGSQLALGLADGSVVLWDDCLRGHSAVLPRLSAPVAALGFTSCQPHQLIACTAGGSVHITALASRAVTSLQLADCAILHLILPSSLPLELRTLSGSMRREPRETGDSYASNPRPVRLAGLEAGGSRSAGLDGDSQGGPVNDAETGTQDGKSTVFSMAQTLSAPKGALDPQALSRVMAKISSRNGGRKLRERKIQKHMAELADRCLKESNAKPSLMI</sequence>
<comment type="caution">
    <text evidence="2">The sequence shown here is derived from an EMBL/GenBank/DDBJ whole genome shotgun (WGS) entry which is preliminary data.</text>
</comment>
<feature type="region of interest" description="Disordered" evidence="1">
    <location>
        <begin position="267"/>
        <end position="319"/>
    </location>
</feature>
<dbReference type="Gene3D" id="2.130.10.10">
    <property type="entry name" value="YVTN repeat-like/Quinoprotein amine dehydrogenase"/>
    <property type="match status" value="1"/>
</dbReference>
<evidence type="ECO:0000313" key="2">
    <source>
        <dbReference type="EMBL" id="KAK9809854.1"/>
    </source>
</evidence>
<name>A0AAW1PNY7_9CHLO</name>